<keyword evidence="3" id="KW-1185">Reference proteome</keyword>
<reference evidence="3" key="1">
    <citation type="submission" date="2014-04" db="EMBL/GenBank/DDBJ databases">
        <title>Evolutionary Origins and Diversification of the Mycorrhizal Mutualists.</title>
        <authorList>
            <consortium name="DOE Joint Genome Institute"/>
            <consortium name="Mycorrhizal Genomics Consortium"/>
            <person name="Kohler A."/>
            <person name="Kuo A."/>
            <person name="Nagy L.G."/>
            <person name="Floudas D."/>
            <person name="Copeland A."/>
            <person name="Barry K.W."/>
            <person name="Cichocki N."/>
            <person name="Veneault-Fourrey C."/>
            <person name="LaButti K."/>
            <person name="Lindquist E.A."/>
            <person name="Lipzen A."/>
            <person name="Lundell T."/>
            <person name="Morin E."/>
            <person name="Murat C."/>
            <person name="Riley R."/>
            <person name="Ohm R."/>
            <person name="Sun H."/>
            <person name="Tunlid A."/>
            <person name="Henrissat B."/>
            <person name="Grigoriev I.V."/>
            <person name="Hibbett D.S."/>
            <person name="Martin F."/>
        </authorList>
    </citation>
    <scope>NUCLEOTIDE SEQUENCE [LARGE SCALE GENOMIC DNA]</scope>
    <source>
        <strain evidence="3">FD-334 SS-4</strain>
    </source>
</reference>
<dbReference type="AlphaFoldDB" id="A0A0D2L747"/>
<organism evidence="2 3">
    <name type="scientific">Hypholoma sublateritium (strain FD-334 SS-4)</name>
    <dbReference type="NCBI Taxonomy" id="945553"/>
    <lineage>
        <taxon>Eukaryota</taxon>
        <taxon>Fungi</taxon>
        <taxon>Dikarya</taxon>
        <taxon>Basidiomycota</taxon>
        <taxon>Agaricomycotina</taxon>
        <taxon>Agaricomycetes</taxon>
        <taxon>Agaricomycetidae</taxon>
        <taxon>Agaricales</taxon>
        <taxon>Agaricineae</taxon>
        <taxon>Strophariaceae</taxon>
        <taxon>Hypholoma</taxon>
    </lineage>
</organism>
<dbReference type="STRING" id="945553.A0A0D2L747"/>
<dbReference type="OMA" id="HEHATVK"/>
<evidence type="ECO:0000256" key="1">
    <source>
        <dbReference type="SAM" id="MobiDB-lite"/>
    </source>
</evidence>
<evidence type="ECO:0000313" key="2">
    <source>
        <dbReference type="EMBL" id="KJA22907.1"/>
    </source>
</evidence>
<feature type="compositionally biased region" description="Basic and acidic residues" evidence="1">
    <location>
        <begin position="7"/>
        <end position="16"/>
    </location>
</feature>
<dbReference type="OrthoDB" id="3270336at2759"/>
<accession>A0A0D2L747</accession>
<protein>
    <submittedName>
        <fullName evidence="2">Uncharacterized protein</fullName>
    </submittedName>
</protein>
<gene>
    <name evidence="2" type="ORF">HYPSUDRAFT_607729</name>
</gene>
<proteinExistence type="predicted"/>
<feature type="region of interest" description="Disordered" evidence="1">
    <location>
        <begin position="1"/>
        <end position="24"/>
    </location>
</feature>
<name>A0A0D2L747_HYPSF</name>
<dbReference type="EMBL" id="KN817546">
    <property type="protein sequence ID" value="KJA22907.1"/>
    <property type="molecule type" value="Genomic_DNA"/>
</dbReference>
<sequence length="289" mass="32793">MEQAETTLERQKRLAREQQPPTTSAKVFRWVKDIGNDRYIRKQVHKKWRSDTLANYSTKQVQYDSFSNEWDCSSQFDSDDESDGVGADYNEEDLFVDYNLANEACSAAPLASAALKSPSVNFGDDERWLPFASQVQTLSPGSTSVLDMYEEEIVETASIHFGYLPPLPARPKPPLLEASYQKNFLRILGLSWNADSPSLFNWPRILALVDFMEKLSSQVVISADEWDLSRENRACVAFNAVRFRLLAEVQGPNGPLFMLDLHEHATVKWTLTLTTAAHALLVCRLHPQF</sequence>
<evidence type="ECO:0000313" key="3">
    <source>
        <dbReference type="Proteomes" id="UP000054270"/>
    </source>
</evidence>
<dbReference type="Proteomes" id="UP000054270">
    <property type="component" value="Unassembled WGS sequence"/>
</dbReference>